<dbReference type="AlphaFoldDB" id="A0A382JFH0"/>
<gene>
    <name evidence="1" type="ORF">METZ01_LOCUS263322</name>
</gene>
<dbReference type="EMBL" id="UINC01073805">
    <property type="protein sequence ID" value="SVC10468.1"/>
    <property type="molecule type" value="Genomic_DNA"/>
</dbReference>
<proteinExistence type="predicted"/>
<feature type="non-terminal residue" evidence="1">
    <location>
        <position position="36"/>
    </location>
</feature>
<organism evidence="1">
    <name type="scientific">marine metagenome</name>
    <dbReference type="NCBI Taxonomy" id="408172"/>
    <lineage>
        <taxon>unclassified sequences</taxon>
        <taxon>metagenomes</taxon>
        <taxon>ecological metagenomes</taxon>
    </lineage>
</organism>
<accession>A0A382JFH0</accession>
<name>A0A382JFH0_9ZZZZ</name>
<sequence>MRKLFINKWKFISADKVMLNYVFLARRKVVKIIIKL</sequence>
<reference evidence="1" key="1">
    <citation type="submission" date="2018-05" db="EMBL/GenBank/DDBJ databases">
        <authorList>
            <person name="Lanie J.A."/>
            <person name="Ng W.-L."/>
            <person name="Kazmierczak K.M."/>
            <person name="Andrzejewski T.M."/>
            <person name="Davidsen T.M."/>
            <person name="Wayne K.J."/>
            <person name="Tettelin H."/>
            <person name="Glass J.I."/>
            <person name="Rusch D."/>
            <person name="Podicherti R."/>
            <person name="Tsui H.-C.T."/>
            <person name="Winkler M.E."/>
        </authorList>
    </citation>
    <scope>NUCLEOTIDE SEQUENCE</scope>
</reference>
<protein>
    <submittedName>
        <fullName evidence="1">Uncharacterized protein</fullName>
    </submittedName>
</protein>
<evidence type="ECO:0000313" key="1">
    <source>
        <dbReference type="EMBL" id="SVC10468.1"/>
    </source>
</evidence>